<evidence type="ECO:0000313" key="1">
    <source>
        <dbReference type="EMBL" id="OPC84229.1"/>
    </source>
</evidence>
<evidence type="ECO:0000313" key="2">
    <source>
        <dbReference type="Proteomes" id="UP000190037"/>
    </source>
</evidence>
<dbReference type="AlphaFoldDB" id="A0A1T3P565"/>
<dbReference type="EMBL" id="MWQN01000001">
    <property type="protein sequence ID" value="OPC84229.1"/>
    <property type="molecule type" value="Genomic_DNA"/>
</dbReference>
<protein>
    <submittedName>
        <fullName evidence="1">Uncharacterized protein</fullName>
    </submittedName>
</protein>
<reference evidence="1 2" key="1">
    <citation type="submission" date="2017-03" db="EMBL/GenBank/DDBJ databases">
        <title>Draft genome sequence of Streptomyces scabrisporus NF3, endophyte isolated from Amphipterygium adstringens.</title>
        <authorList>
            <person name="Vazquez M."/>
            <person name="Ceapa C.D."/>
            <person name="Rodriguez Luna D."/>
            <person name="Sanchez Esquivel S."/>
        </authorList>
    </citation>
    <scope>NUCLEOTIDE SEQUENCE [LARGE SCALE GENOMIC DNA]</scope>
    <source>
        <strain evidence="1 2">NF3</strain>
    </source>
</reference>
<sequence length="83" mass="8665">MNTGTPVTYTWTVTYLGDTAAAPYTATVEAVEAVDGAANGWVRFRDASDDYVLMVRTCEIRSIRRGAPVTTPVAPGGAAPGEG</sequence>
<name>A0A1T3P565_9ACTN</name>
<dbReference type="Proteomes" id="UP000190037">
    <property type="component" value="Unassembled WGS sequence"/>
</dbReference>
<dbReference type="RefSeq" id="WP_078978523.1">
    <property type="nucleotide sequence ID" value="NZ_MWQN01000001.1"/>
</dbReference>
<proteinExistence type="predicted"/>
<organism evidence="1 2">
    <name type="scientific">Embleya scabrispora</name>
    <dbReference type="NCBI Taxonomy" id="159449"/>
    <lineage>
        <taxon>Bacteria</taxon>
        <taxon>Bacillati</taxon>
        <taxon>Actinomycetota</taxon>
        <taxon>Actinomycetes</taxon>
        <taxon>Kitasatosporales</taxon>
        <taxon>Streptomycetaceae</taxon>
        <taxon>Embleya</taxon>
    </lineage>
</organism>
<accession>A0A1T3P565</accession>
<dbReference type="STRING" id="159449.B4N89_27810"/>
<keyword evidence="2" id="KW-1185">Reference proteome</keyword>
<gene>
    <name evidence="1" type="ORF">B4N89_27810</name>
</gene>
<comment type="caution">
    <text evidence="1">The sequence shown here is derived from an EMBL/GenBank/DDBJ whole genome shotgun (WGS) entry which is preliminary data.</text>
</comment>